<gene>
    <name evidence="5" type="ORF">CO007_01270</name>
</gene>
<dbReference type="GO" id="GO:0016020">
    <property type="term" value="C:membrane"/>
    <property type="evidence" value="ECO:0007669"/>
    <property type="project" value="InterPro"/>
</dbReference>
<feature type="non-terminal residue" evidence="5">
    <location>
        <position position="1"/>
    </location>
</feature>
<comment type="subcellular location">
    <subcellularLocation>
        <location evidence="1">Cell envelope</location>
    </subcellularLocation>
</comment>
<comment type="caution">
    <text evidence="5">The sequence shown here is derived from an EMBL/GenBank/DDBJ whole genome shotgun (WGS) entry which is preliminary data.</text>
</comment>
<evidence type="ECO:0000259" key="4">
    <source>
        <dbReference type="Pfam" id="PF25990"/>
    </source>
</evidence>
<dbReference type="PANTHER" id="PTHR32347">
    <property type="entry name" value="EFFLUX SYSTEM COMPONENT YKNX-RELATED"/>
    <property type="match status" value="1"/>
</dbReference>
<sequence length="330" mass="37609">KRWYVFLTVSIILIFAYRQVIVLPNKKSAGKTYRVSRQNLKEVLSLSGEVAAEEDVILRFQTSGRLAWVGVKEGDYVKKYQVIASLDRRDLKNRLDKYLHDYAKERNDFDEAKKVTYPSGAVSDTIKRILENNQYDLDKTVLDVEYQNLAVEYSNLWSPIEGIVTRVDSPFAGVNITPTQAEFEIVNPKTIYFSLTAEQTDVVNIKEGMKAEIIFDAYPDKKFNGSVSYISFSPKTGESSTVYEVRLKLDDRALKLPLKLQMTGDADFVIREKNNILAVPLIFVKKDKKGGYIMVGKNNLREKVYIKLGEEIDDKVEVVDGIQAGDLIYD</sequence>
<protein>
    <recommendedName>
        <fullName evidence="4">YknX-like beta-barrel domain-containing protein</fullName>
    </recommendedName>
</protein>
<dbReference type="AlphaFoldDB" id="A0A2M8GNF0"/>
<dbReference type="GO" id="GO:0030313">
    <property type="term" value="C:cell envelope"/>
    <property type="evidence" value="ECO:0007669"/>
    <property type="project" value="UniProtKB-SubCell"/>
</dbReference>
<organism evidence="5 6">
    <name type="scientific">Candidatus Roizmanbacteria bacterium CG_4_8_14_3_um_filter_36_10</name>
    <dbReference type="NCBI Taxonomy" id="1974834"/>
    <lineage>
        <taxon>Bacteria</taxon>
        <taxon>Candidatus Roizmaniibacteriota</taxon>
    </lineage>
</organism>
<feature type="domain" description="YknX-like beta-barrel" evidence="4">
    <location>
        <begin position="199"/>
        <end position="256"/>
    </location>
</feature>
<dbReference type="Proteomes" id="UP000229370">
    <property type="component" value="Unassembled WGS sequence"/>
</dbReference>
<dbReference type="Gene3D" id="2.40.50.100">
    <property type="match status" value="1"/>
</dbReference>
<evidence type="ECO:0000256" key="2">
    <source>
        <dbReference type="ARBA" id="ARBA00009477"/>
    </source>
</evidence>
<dbReference type="InterPro" id="IPR006143">
    <property type="entry name" value="RND_pump_MFP"/>
</dbReference>
<keyword evidence="3" id="KW-0175">Coiled coil</keyword>
<dbReference type="Gene3D" id="2.40.30.170">
    <property type="match status" value="1"/>
</dbReference>
<reference evidence="6" key="1">
    <citation type="submission" date="2017-09" db="EMBL/GenBank/DDBJ databases">
        <title>Depth-based differentiation of microbial function through sediment-hosted aquifers and enrichment of novel symbionts in the deep terrestrial subsurface.</title>
        <authorList>
            <person name="Probst A.J."/>
            <person name="Ladd B."/>
            <person name="Jarett J.K."/>
            <person name="Geller-Mcgrath D.E."/>
            <person name="Sieber C.M.K."/>
            <person name="Emerson J.B."/>
            <person name="Anantharaman K."/>
            <person name="Thomas B.C."/>
            <person name="Malmstrom R."/>
            <person name="Stieglmeier M."/>
            <person name="Klingl A."/>
            <person name="Woyke T."/>
            <person name="Ryan C.M."/>
            <person name="Banfield J.F."/>
        </authorList>
    </citation>
    <scope>NUCLEOTIDE SEQUENCE [LARGE SCALE GENOMIC DNA]</scope>
</reference>
<proteinExistence type="inferred from homology"/>
<evidence type="ECO:0000256" key="3">
    <source>
        <dbReference type="ARBA" id="ARBA00023054"/>
    </source>
</evidence>
<dbReference type="NCBIfam" id="TIGR01730">
    <property type="entry name" value="RND_mfp"/>
    <property type="match status" value="1"/>
</dbReference>
<evidence type="ECO:0000313" key="5">
    <source>
        <dbReference type="EMBL" id="PJC82090.1"/>
    </source>
</evidence>
<dbReference type="InterPro" id="IPR058636">
    <property type="entry name" value="Beta-barrel_YknX"/>
</dbReference>
<dbReference type="GO" id="GO:0022857">
    <property type="term" value="F:transmembrane transporter activity"/>
    <property type="evidence" value="ECO:0007669"/>
    <property type="project" value="InterPro"/>
</dbReference>
<comment type="similarity">
    <text evidence="2">Belongs to the membrane fusion protein (MFP) (TC 8.A.1) family.</text>
</comment>
<dbReference type="Pfam" id="PF25990">
    <property type="entry name" value="Beta-barrel_YknX"/>
    <property type="match status" value="1"/>
</dbReference>
<dbReference type="InterPro" id="IPR050465">
    <property type="entry name" value="UPF0194_transport"/>
</dbReference>
<dbReference type="SUPFAM" id="SSF111369">
    <property type="entry name" value="HlyD-like secretion proteins"/>
    <property type="match status" value="1"/>
</dbReference>
<evidence type="ECO:0000313" key="6">
    <source>
        <dbReference type="Proteomes" id="UP000229370"/>
    </source>
</evidence>
<accession>A0A2M8GNF0</accession>
<name>A0A2M8GNF0_9BACT</name>
<dbReference type="EMBL" id="PFQK01000028">
    <property type="protein sequence ID" value="PJC82090.1"/>
    <property type="molecule type" value="Genomic_DNA"/>
</dbReference>
<dbReference type="Gene3D" id="6.20.50.140">
    <property type="match status" value="1"/>
</dbReference>
<dbReference type="PANTHER" id="PTHR32347:SF14">
    <property type="entry name" value="EFFLUX SYSTEM COMPONENT YKNX-RELATED"/>
    <property type="match status" value="1"/>
</dbReference>
<evidence type="ECO:0000256" key="1">
    <source>
        <dbReference type="ARBA" id="ARBA00004196"/>
    </source>
</evidence>